<dbReference type="RefSeq" id="WP_089397461.1">
    <property type="nucleotide sequence ID" value="NZ_FZOT01000001.1"/>
</dbReference>
<dbReference type="InterPro" id="IPR027417">
    <property type="entry name" value="P-loop_NTPase"/>
</dbReference>
<evidence type="ECO:0000256" key="1">
    <source>
        <dbReference type="ARBA" id="ARBA00022741"/>
    </source>
</evidence>
<dbReference type="SUPFAM" id="SSF52540">
    <property type="entry name" value="P-loop containing nucleoside triphosphate hydrolases"/>
    <property type="match status" value="1"/>
</dbReference>
<keyword evidence="4" id="KW-1185">Reference proteome</keyword>
<evidence type="ECO:0000313" key="3">
    <source>
        <dbReference type="EMBL" id="SNS14586.1"/>
    </source>
</evidence>
<dbReference type="InterPro" id="IPR050445">
    <property type="entry name" value="Bact_polysacc_biosynth/exp"/>
</dbReference>
<dbReference type="Proteomes" id="UP000198284">
    <property type="component" value="Unassembled WGS sequence"/>
</dbReference>
<dbReference type="InterPro" id="IPR017746">
    <property type="entry name" value="Cellulose_synthase_operon_BcsQ"/>
</dbReference>
<dbReference type="SUPFAM" id="SSF160246">
    <property type="entry name" value="EspE N-terminal domain-like"/>
    <property type="match status" value="1"/>
</dbReference>
<accession>A0A239C336</accession>
<dbReference type="GO" id="GO:0005886">
    <property type="term" value="C:plasma membrane"/>
    <property type="evidence" value="ECO:0007669"/>
    <property type="project" value="TreeGrafter"/>
</dbReference>
<dbReference type="PANTHER" id="PTHR32309:SF13">
    <property type="entry name" value="FERRIC ENTEROBACTIN TRANSPORT PROTEIN FEPE"/>
    <property type="match status" value="1"/>
</dbReference>
<reference evidence="3 4" key="1">
    <citation type="submission" date="2017-06" db="EMBL/GenBank/DDBJ databases">
        <authorList>
            <person name="Kim H.J."/>
            <person name="Triplett B.A."/>
        </authorList>
    </citation>
    <scope>NUCLEOTIDE SEQUENCE [LARGE SCALE GENOMIC DNA]</scope>
    <source>
        <strain evidence="3 4">U15</strain>
    </source>
</reference>
<organism evidence="3 4">
    <name type="scientific">Noviherbaspirillum humi</name>
    <dbReference type="NCBI Taxonomy" id="1688639"/>
    <lineage>
        <taxon>Bacteria</taxon>
        <taxon>Pseudomonadati</taxon>
        <taxon>Pseudomonadota</taxon>
        <taxon>Betaproteobacteria</taxon>
        <taxon>Burkholderiales</taxon>
        <taxon>Oxalobacteraceae</taxon>
        <taxon>Noviherbaspirillum</taxon>
    </lineage>
</organism>
<dbReference type="Pfam" id="PF06564">
    <property type="entry name" value="CBP_BcsQ"/>
    <property type="match status" value="1"/>
</dbReference>
<dbReference type="Gene3D" id="3.40.50.300">
    <property type="entry name" value="P-loop containing nucleotide triphosphate hydrolases"/>
    <property type="match status" value="1"/>
</dbReference>
<keyword evidence="1" id="KW-0547">Nucleotide-binding</keyword>
<dbReference type="AlphaFoldDB" id="A0A239C336"/>
<keyword evidence="3" id="KW-0418">Kinase</keyword>
<evidence type="ECO:0000256" key="2">
    <source>
        <dbReference type="ARBA" id="ARBA00022840"/>
    </source>
</evidence>
<dbReference type="EMBL" id="FZOT01000001">
    <property type="protein sequence ID" value="SNS14586.1"/>
    <property type="molecule type" value="Genomic_DNA"/>
</dbReference>
<dbReference type="OrthoDB" id="9808257at2"/>
<proteinExistence type="predicted"/>
<dbReference type="InterPro" id="IPR005702">
    <property type="entry name" value="Wzc-like_C"/>
</dbReference>
<protein>
    <submittedName>
        <fullName evidence="3">Chain length determinant protein tyrosine kinase EpsG</fullName>
    </submittedName>
</protein>
<dbReference type="CDD" id="cd05387">
    <property type="entry name" value="BY-kinase"/>
    <property type="match status" value="1"/>
</dbReference>
<evidence type="ECO:0000313" key="4">
    <source>
        <dbReference type="Proteomes" id="UP000198284"/>
    </source>
</evidence>
<keyword evidence="3" id="KW-0808">Transferase</keyword>
<dbReference type="GO" id="GO:0004713">
    <property type="term" value="F:protein tyrosine kinase activity"/>
    <property type="evidence" value="ECO:0007669"/>
    <property type="project" value="TreeGrafter"/>
</dbReference>
<sequence length="304" mass="32257">MKKSSVIHVASPDDDLPATAAAINPAEAAPRPKLGQLLLEAGKLRAIDIERVLQLQVVSRLAFGEAAVQLQLVAPEDVEHMLARQFGCPQLLPGEGGYASELVSAYAPLGPQAEALTRFATCLTQRWFAGGRRELALCGIEPGSGASLLAANLAVIFARRGARTLLVDADLRAPCQHRIFNLAQRRGLADAIGLRGDDDIACELPELPGLSVIAAGNRPPNPQQLLARPAFGQLMEDCVRRFDVVLYDTPAFTSAADIFAVAARAGGVVLVARRDATPAAELRRAADYLGRANASVVAAMLNRF</sequence>
<keyword evidence="2" id="KW-0067">ATP-binding</keyword>
<dbReference type="PANTHER" id="PTHR32309">
    <property type="entry name" value="TYROSINE-PROTEIN KINASE"/>
    <property type="match status" value="1"/>
</dbReference>
<dbReference type="InterPro" id="IPR037257">
    <property type="entry name" value="T2SS_E_N_sf"/>
</dbReference>
<name>A0A239C336_9BURK</name>
<gene>
    <name evidence="3" type="ORF">SAMN06265795_101231</name>
</gene>